<keyword evidence="4 8" id="KW-0863">Zinc-finger</keyword>
<dbReference type="SMART" id="SM00355">
    <property type="entry name" value="ZnF_C2H2"/>
    <property type="match status" value="6"/>
</dbReference>
<accession>A0AAN9XZG6</accession>
<keyword evidence="6" id="KW-0238">DNA-binding</keyword>
<dbReference type="Pfam" id="PF00096">
    <property type="entry name" value="zf-C2H2"/>
    <property type="match status" value="6"/>
</dbReference>
<feature type="domain" description="C2H2-type" evidence="10">
    <location>
        <begin position="270"/>
        <end position="294"/>
    </location>
</feature>
<dbReference type="FunFam" id="3.30.160.60:FF:000072">
    <property type="entry name" value="zinc finger protein 143 isoform X1"/>
    <property type="match status" value="2"/>
</dbReference>
<dbReference type="SUPFAM" id="SSF57667">
    <property type="entry name" value="beta-beta-alpha zinc fingers"/>
    <property type="match status" value="4"/>
</dbReference>
<dbReference type="InterPro" id="IPR036236">
    <property type="entry name" value="Znf_C2H2_sf"/>
</dbReference>
<dbReference type="FunFam" id="3.30.160.60:FF:000100">
    <property type="entry name" value="Zinc finger 45-like"/>
    <property type="match status" value="1"/>
</dbReference>
<name>A0AAN9XZG6_9HEMI</name>
<proteinExistence type="predicted"/>
<evidence type="ECO:0000256" key="2">
    <source>
        <dbReference type="ARBA" id="ARBA00022723"/>
    </source>
</evidence>
<evidence type="ECO:0000259" key="10">
    <source>
        <dbReference type="PROSITE" id="PS50157"/>
    </source>
</evidence>
<dbReference type="FunFam" id="3.30.160.60:FF:000397">
    <property type="entry name" value="Metal regulatory transcription factor 1"/>
    <property type="match status" value="1"/>
</dbReference>
<evidence type="ECO:0000256" key="3">
    <source>
        <dbReference type="ARBA" id="ARBA00022737"/>
    </source>
</evidence>
<protein>
    <recommendedName>
        <fullName evidence="10">C2H2-type domain-containing protein</fullName>
    </recommendedName>
</protein>
<feature type="compositionally biased region" description="Acidic residues" evidence="9">
    <location>
        <begin position="302"/>
        <end position="313"/>
    </location>
</feature>
<dbReference type="FunFam" id="3.30.160.60:FF:001102">
    <property type="entry name" value="Transcription factor IIIA"/>
    <property type="match status" value="1"/>
</dbReference>
<gene>
    <name evidence="11" type="ORF">V9T40_011341</name>
</gene>
<sequence length="717" mass="79959">MADLEMNLQCDSSSLGPYSEVNEFLKFDDTIDFSMLEGAFEDSPIYTANIENGFERSTTYVAKIDEHDESAGYIHHTITPDEIQMNFCPGKNSAIPHNPSHATITIETTDPMTNKREIKRYNCQYDGCSRTYSTVGNLRTHMKTHKGEYRFKCSEPQCGKAFLTSYSLKIHIRVHTKVKPFECTHNGCEKAFSTLYRLRAHQRLHSGNTFNCNHTGCGKYFTTLSDLKKHVRTHTQERPYKCVEEGCGKAFTASHHLKTHKRTHTGEKPFACAQSECKKAFPTKHSLLNHLKVHEIYDDDEDDSMNLESDAEDSKDTVSSMNYMNYSPSDQRAIERLNDISASMSNSLQGYVVIPFTEENLRAVSMEEDSGAEIEVDAYLSGSVVKALTQAAENEVTDLNSKLTNTDVEIQAGAEDFKVQCQNIGKGPDGVLRMCVLDNGEVISSLKSQIDPYSTSEILNNGLESVYEDNSEPSLDIASESIQEAQFLENAVSKDAIVSTIQESEVRDFASESVLPNKEHDDDPLSCLSDANVAADILQDLELAKFGEHAVSDQFFMPDFETLLWNENQLHESTVPVPLTEPTAPASAESQPNEYIDIGDFAFLLKNDKKDRNLDKKEIEAKAPCMCNKEISKETTSEANGCSKSVTMSEELKEMLGSCSNGDTKTTNPVPDPTKESCRKAKSNSEKSCCVTVCLNTLKQLRKVIEQRCCMAGKTIV</sequence>
<comment type="caution">
    <text evidence="11">The sequence shown here is derived from an EMBL/GenBank/DDBJ whole genome shotgun (WGS) entry which is preliminary data.</text>
</comment>
<feature type="domain" description="C2H2-type" evidence="10">
    <location>
        <begin position="210"/>
        <end position="239"/>
    </location>
</feature>
<keyword evidence="7" id="KW-0539">Nucleus</keyword>
<dbReference type="GO" id="GO:0003677">
    <property type="term" value="F:DNA binding"/>
    <property type="evidence" value="ECO:0007669"/>
    <property type="project" value="UniProtKB-KW"/>
</dbReference>
<dbReference type="FunFam" id="3.30.160.60:FF:000349">
    <property type="entry name" value="metal regulatory transcription factor 1"/>
    <property type="match status" value="1"/>
</dbReference>
<dbReference type="Gene3D" id="3.30.160.60">
    <property type="entry name" value="Classic Zinc Finger"/>
    <property type="match status" value="6"/>
</dbReference>
<evidence type="ECO:0000313" key="12">
    <source>
        <dbReference type="Proteomes" id="UP001367676"/>
    </source>
</evidence>
<dbReference type="GO" id="GO:0008270">
    <property type="term" value="F:zinc ion binding"/>
    <property type="evidence" value="ECO:0007669"/>
    <property type="project" value="UniProtKB-KW"/>
</dbReference>
<evidence type="ECO:0000256" key="5">
    <source>
        <dbReference type="ARBA" id="ARBA00022833"/>
    </source>
</evidence>
<feature type="region of interest" description="Disordered" evidence="9">
    <location>
        <begin position="302"/>
        <end position="324"/>
    </location>
</feature>
<feature type="compositionally biased region" description="Polar residues" evidence="9">
    <location>
        <begin position="658"/>
        <end position="669"/>
    </location>
</feature>
<organism evidence="11 12">
    <name type="scientific">Parthenolecanium corni</name>
    <dbReference type="NCBI Taxonomy" id="536013"/>
    <lineage>
        <taxon>Eukaryota</taxon>
        <taxon>Metazoa</taxon>
        <taxon>Ecdysozoa</taxon>
        <taxon>Arthropoda</taxon>
        <taxon>Hexapoda</taxon>
        <taxon>Insecta</taxon>
        <taxon>Pterygota</taxon>
        <taxon>Neoptera</taxon>
        <taxon>Paraneoptera</taxon>
        <taxon>Hemiptera</taxon>
        <taxon>Sternorrhyncha</taxon>
        <taxon>Coccoidea</taxon>
        <taxon>Coccidae</taxon>
        <taxon>Parthenolecanium</taxon>
    </lineage>
</organism>
<keyword evidence="2" id="KW-0479">Metal-binding</keyword>
<dbReference type="Proteomes" id="UP001367676">
    <property type="component" value="Unassembled WGS sequence"/>
</dbReference>
<dbReference type="GO" id="GO:0005634">
    <property type="term" value="C:nucleus"/>
    <property type="evidence" value="ECO:0007669"/>
    <property type="project" value="UniProtKB-SubCell"/>
</dbReference>
<evidence type="ECO:0000256" key="9">
    <source>
        <dbReference type="SAM" id="MobiDB-lite"/>
    </source>
</evidence>
<evidence type="ECO:0000256" key="4">
    <source>
        <dbReference type="ARBA" id="ARBA00022771"/>
    </source>
</evidence>
<dbReference type="PROSITE" id="PS50157">
    <property type="entry name" value="ZINC_FINGER_C2H2_2"/>
    <property type="match status" value="6"/>
</dbReference>
<reference evidence="11 12" key="1">
    <citation type="submission" date="2024-03" db="EMBL/GenBank/DDBJ databases">
        <title>Adaptation during the transition from Ophiocordyceps entomopathogen to insect associate is accompanied by gene loss and intensified selection.</title>
        <authorList>
            <person name="Ward C.M."/>
            <person name="Onetto C.A."/>
            <person name="Borneman A.R."/>
        </authorList>
    </citation>
    <scope>NUCLEOTIDE SEQUENCE [LARGE SCALE GENOMIC DNA]</scope>
    <source>
        <strain evidence="11">AWRI1</strain>
        <tissue evidence="11">Single Adult Female</tissue>
    </source>
</reference>
<evidence type="ECO:0000256" key="6">
    <source>
        <dbReference type="ARBA" id="ARBA00023125"/>
    </source>
</evidence>
<feature type="region of interest" description="Disordered" evidence="9">
    <location>
        <begin position="657"/>
        <end position="680"/>
    </location>
</feature>
<evidence type="ECO:0000256" key="7">
    <source>
        <dbReference type="ARBA" id="ARBA00023242"/>
    </source>
</evidence>
<dbReference type="PANTHER" id="PTHR16515:SF49">
    <property type="entry name" value="GASTRULA ZINC FINGER PROTEIN XLCGF49.1-LIKE-RELATED"/>
    <property type="match status" value="1"/>
</dbReference>
<dbReference type="GO" id="GO:0010468">
    <property type="term" value="P:regulation of gene expression"/>
    <property type="evidence" value="ECO:0007669"/>
    <property type="project" value="TreeGrafter"/>
</dbReference>
<keyword evidence="12" id="KW-1185">Reference proteome</keyword>
<keyword evidence="5" id="KW-0862">Zinc</keyword>
<keyword evidence="3" id="KW-0677">Repeat</keyword>
<dbReference type="EMBL" id="JBBCAQ010000037">
    <property type="protein sequence ID" value="KAK7574150.1"/>
    <property type="molecule type" value="Genomic_DNA"/>
</dbReference>
<dbReference type="AlphaFoldDB" id="A0AAN9XZG6"/>
<dbReference type="InterPro" id="IPR013087">
    <property type="entry name" value="Znf_C2H2_type"/>
</dbReference>
<dbReference type="InterPro" id="IPR050331">
    <property type="entry name" value="Zinc_finger"/>
</dbReference>
<feature type="domain" description="C2H2-type" evidence="10">
    <location>
        <begin position="151"/>
        <end position="180"/>
    </location>
</feature>
<dbReference type="PROSITE" id="PS00028">
    <property type="entry name" value="ZINC_FINGER_C2H2_1"/>
    <property type="match status" value="6"/>
</dbReference>
<feature type="domain" description="C2H2-type" evidence="10">
    <location>
        <begin position="181"/>
        <end position="210"/>
    </location>
</feature>
<feature type="domain" description="C2H2-type" evidence="10">
    <location>
        <begin position="121"/>
        <end position="150"/>
    </location>
</feature>
<feature type="domain" description="C2H2-type" evidence="10">
    <location>
        <begin position="240"/>
        <end position="269"/>
    </location>
</feature>
<evidence type="ECO:0000313" key="11">
    <source>
        <dbReference type="EMBL" id="KAK7574150.1"/>
    </source>
</evidence>
<comment type="subcellular location">
    <subcellularLocation>
        <location evidence="1">Nucleus</location>
    </subcellularLocation>
</comment>
<dbReference type="PANTHER" id="PTHR16515">
    <property type="entry name" value="PR DOMAIN ZINC FINGER PROTEIN"/>
    <property type="match status" value="1"/>
</dbReference>
<evidence type="ECO:0000256" key="8">
    <source>
        <dbReference type="PROSITE-ProRule" id="PRU00042"/>
    </source>
</evidence>
<evidence type="ECO:0000256" key="1">
    <source>
        <dbReference type="ARBA" id="ARBA00004123"/>
    </source>
</evidence>